<dbReference type="GO" id="GO:0005929">
    <property type="term" value="C:cilium"/>
    <property type="evidence" value="ECO:0007669"/>
    <property type="project" value="TreeGrafter"/>
</dbReference>
<evidence type="ECO:0000256" key="4">
    <source>
        <dbReference type="ARBA" id="ARBA00022737"/>
    </source>
</evidence>
<dbReference type="PANTHER" id="PTHR45973:SF12">
    <property type="entry name" value="DYNEIN REGULATORY COMPLEX SUBUNIT 3"/>
    <property type="match status" value="1"/>
</dbReference>
<dbReference type="GeneTree" id="ENSGT00940000174053"/>
<proteinExistence type="inferred from homology"/>
<evidence type="ECO:0000313" key="14">
    <source>
        <dbReference type="Proteomes" id="UP000005226"/>
    </source>
</evidence>
<protein>
    <recommendedName>
        <fullName evidence="11">Dynein regulatory complex subunit 3</fullName>
    </recommendedName>
</protein>
<evidence type="ECO:0000256" key="1">
    <source>
        <dbReference type="ARBA" id="ARBA00004611"/>
    </source>
</evidence>
<dbReference type="Gene3D" id="3.80.10.10">
    <property type="entry name" value="Ribonuclease Inhibitor"/>
    <property type="match status" value="1"/>
</dbReference>
<dbReference type="InterPro" id="IPR032675">
    <property type="entry name" value="LRR_dom_sf"/>
</dbReference>
<gene>
    <name evidence="13" type="primary">drc3</name>
</gene>
<dbReference type="InterPro" id="IPR050576">
    <property type="entry name" value="Cilia_flagella_integrity"/>
</dbReference>
<evidence type="ECO:0000256" key="3">
    <source>
        <dbReference type="ARBA" id="ARBA00022614"/>
    </source>
</evidence>
<evidence type="ECO:0000256" key="12">
    <source>
        <dbReference type="SAM" id="Coils"/>
    </source>
</evidence>
<reference evidence="13 14" key="1">
    <citation type="journal article" date="2011" name="Genome Biol. Evol.">
        <title>Integration of the genetic map and genome assembly of fugu facilitates insights into distinct features of genome evolution in teleosts and mammals.</title>
        <authorList>
            <person name="Kai W."/>
            <person name="Kikuchi K."/>
            <person name="Tohari S."/>
            <person name="Chew A.K."/>
            <person name="Tay A."/>
            <person name="Fujiwara A."/>
            <person name="Hosoya S."/>
            <person name="Suetake H."/>
            <person name="Naruse K."/>
            <person name="Brenner S."/>
            <person name="Suzuki Y."/>
            <person name="Venkatesh B."/>
        </authorList>
    </citation>
    <scope>NUCLEOTIDE SEQUENCE [LARGE SCALE GENOMIC DNA]</scope>
</reference>
<evidence type="ECO:0000256" key="5">
    <source>
        <dbReference type="ARBA" id="ARBA00022846"/>
    </source>
</evidence>
<comment type="similarity">
    <text evidence="10">Belongs to the DRC3 family.</text>
</comment>
<dbReference type="SMART" id="SM00365">
    <property type="entry name" value="LRR_SD22"/>
    <property type="match status" value="3"/>
</dbReference>
<evidence type="ECO:0000256" key="9">
    <source>
        <dbReference type="ARBA" id="ARBA00023273"/>
    </source>
</evidence>
<keyword evidence="5" id="KW-0282">Flagellum</keyword>
<dbReference type="InterPro" id="IPR001611">
    <property type="entry name" value="Leu-rich_rpt"/>
</dbReference>
<evidence type="ECO:0000256" key="8">
    <source>
        <dbReference type="ARBA" id="ARBA00023212"/>
    </source>
</evidence>
<dbReference type="PANTHER" id="PTHR45973">
    <property type="entry name" value="PROTEIN PHOSPHATASE 1 REGULATORY SUBUNIT SDS22-RELATED"/>
    <property type="match status" value="1"/>
</dbReference>
<reference evidence="13" key="2">
    <citation type="submission" date="2025-08" db="UniProtKB">
        <authorList>
            <consortium name="Ensembl"/>
        </authorList>
    </citation>
    <scope>IDENTIFICATION</scope>
</reference>
<keyword evidence="6 12" id="KW-0175">Coiled coil</keyword>
<evidence type="ECO:0000256" key="2">
    <source>
        <dbReference type="ARBA" id="ARBA00022490"/>
    </source>
</evidence>
<dbReference type="eggNOG" id="KOG0531">
    <property type="taxonomic scope" value="Eukaryota"/>
</dbReference>
<comment type="subcellular location">
    <subcellularLocation>
        <location evidence="1">Cytoplasm</location>
        <location evidence="1">Cytoskeleton</location>
        <location evidence="1">Flagellum axoneme</location>
    </subcellularLocation>
</comment>
<reference evidence="13" key="3">
    <citation type="submission" date="2025-09" db="UniProtKB">
        <authorList>
            <consortium name="Ensembl"/>
        </authorList>
    </citation>
    <scope>IDENTIFICATION</scope>
</reference>
<evidence type="ECO:0000256" key="7">
    <source>
        <dbReference type="ARBA" id="ARBA00023069"/>
    </source>
</evidence>
<dbReference type="Pfam" id="PF14580">
    <property type="entry name" value="LRR_9"/>
    <property type="match status" value="1"/>
</dbReference>
<keyword evidence="8" id="KW-0206">Cytoskeleton</keyword>
<dbReference type="SUPFAM" id="SSF52058">
    <property type="entry name" value="L domain-like"/>
    <property type="match status" value="1"/>
</dbReference>
<feature type="coiled-coil region" evidence="12">
    <location>
        <begin position="5"/>
        <end position="32"/>
    </location>
</feature>
<keyword evidence="4" id="KW-0677">Repeat</keyword>
<organism evidence="13 14">
    <name type="scientific">Takifugu rubripes</name>
    <name type="common">Japanese pufferfish</name>
    <name type="synonym">Fugu rubripes</name>
    <dbReference type="NCBI Taxonomy" id="31033"/>
    <lineage>
        <taxon>Eukaryota</taxon>
        <taxon>Metazoa</taxon>
        <taxon>Chordata</taxon>
        <taxon>Craniata</taxon>
        <taxon>Vertebrata</taxon>
        <taxon>Euteleostomi</taxon>
        <taxon>Actinopterygii</taxon>
        <taxon>Neopterygii</taxon>
        <taxon>Teleostei</taxon>
        <taxon>Neoteleostei</taxon>
        <taxon>Acanthomorphata</taxon>
        <taxon>Eupercaria</taxon>
        <taxon>Tetraodontiformes</taxon>
        <taxon>Tetradontoidea</taxon>
        <taxon>Tetraodontidae</taxon>
        <taxon>Takifugu</taxon>
    </lineage>
</organism>
<accession>H2T1R0</accession>
<sequence length="382" mass="44341">MLAKRDADKATLMDMENLLEEAMKELPDEQARKIANEDGLQYSDVHTLELDFRNIIRIDSYRDFKSLAKLYLNNNSIEKIEGLEYLINLKLLDLSSNNIKKIEGLENLRKLEMLLLAKNKISVIENMDTLEELTIFNIGHNCIEHRDNVFYLRRFKKLFTLCLFGNPAFQDDDYTSDITSQFPQLMYLDYKLCRDSTVNTDRSGTYRYADDETWCEDLLDPNADEKAKQKKEAQLKLHMDAFVEFLNGSHLFDSMFGDDEAEMLQSEPEVALSQFCNQLFELGLGEQKRREAEVNLFYSGQRQTLRDEQEEISDILTTFEEKHEKPDRATLCGRQGRDSVCVSDLGLIVSSCLLQDIMALLETNISDMVYTFVTVVQETYLF</sequence>
<keyword evidence="7" id="KW-0969">Cilium</keyword>
<evidence type="ECO:0000256" key="11">
    <source>
        <dbReference type="ARBA" id="ARBA00040950"/>
    </source>
</evidence>
<evidence type="ECO:0000313" key="13">
    <source>
        <dbReference type="Ensembl" id="ENSTRUP00000018598.3"/>
    </source>
</evidence>
<dbReference type="AlphaFoldDB" id="H2T1R0"/>
<evidence type="ECO:0000256" key="10">
    <source>
        <dbReference type="ARBA" id="ARBA00038378"/>
    </source>
</evidence>
<keyword evidence="3" id="KW-0433">Leucine-rich repeat</keyword>
<keyword evidence="14" id="KW-1185">Reference proteome</keyword>
<dbReference type="HOGENOM" id="CLU_026827_0_0_1"/>
<dbReference type="PROSITE" id="PS51450">
    <property type="entry name" value="LRR"/>
    <property type="match status" value="3"/>
</dbReference>
<dbReference type="Ensembl" id="ENSTRUT00000018674.3">
    <property type="protein sequence ID" value="ENSTRUP00000018598.3"/>
    <property type="gene ID" value="ENSTRUG00000007508.3"/>
</dbReference>
<keyword evidence="2" id="KW-0963">Cytoplasm</keyword>
<evidence type="ECO:0000256" key="6">
    <source>
        <dbReference type="ARBA" id="ARBA00023054"/>
    </source>
</evidence>
<dbReference type="Proteomes" id="UP000005226">
    <property type="component" value="Chromosome 5"/>
</dbReference>
<keyword evidence="9" id="KW-0966">Cell projection</keyword>
<name>H2T1R0_TAKRU</name>